<reference evidence="1" key="2">
    <citation type="submission" date="2020-09" db="EMBL/GenBank/DDBJ databases">
        <authorList>
            <person name="Sun Q."/>
            <person name="Zhou Y."/>
        </authorList>
    </citation>
    <scope>NUCLEOTIDE SEQUENCE</scope>
    <source>
        <strain evidence="1">CGMCC 1.15367</strain>
    </source>
</reference>
<evidence type="ECO:0000313" key="1">
    <source>
        <dbReference type="EMBL" id="GGD97778.1"/>
    </source>
</evidence>
<name>A0A916ZH45_9HYPH</name>
<gene>
    <name evidence="1" type="primary">phnH</name>
    <name evidence="1" type="ORF">GCM10011390_15690</name>
</gene>
<keyword evidence="1" id="KW-0456">Lyase</keyword>
<keyword evidence="2" id="KW-1185">Reference proteome</keyword>
<dbReference type="GO" id="GO:0016829">
    <property type="term" value="F:lyase activity"/>
    <property type="evidence" value="ECO:0007669"/>
    <property type="project" value="UniProtKB-KW"/>
</dbReference>
<dbReference type="GO" id="GO:0019634">
    <property type="term" value="P:organic phosphonate metabolic process"/>
    <property type="evidence" value="ECO:0007669"/>
    <property type="project" value="InterPro"/>
</dbReference>
<dbReference type="EMBL" id="BMIQ01000002">
    <property type="protein sequence ID" value="GGD97778.1"/>
    <property type="molecule type" value="Genomic_DNA"/>
</dbReference>
<dbReference type="InterPro" id="IPR038058">
    <property type="entry name" value="PhnH-like_sp"/>
</dbReference>
<dbReference type="PIRSF" id="PIRSF020680">
    <property type="entry name" value="PhnH"/>
    <property type="match status" value="1"/>
</dbReference>
<dbReference type="InterPro" id="IPR008772">
    <property type="entry name" value="Phosphonate_metab_PhnH"/>
</dbReference>
<dbReference type="NCBIfam" id="TIGR03292">
    <property type="entry name" value="PhnH_redo"/>
    <property type="match status" value="1"/>
</dbReference>
<protein>
    <submittedName>
        <fullName evidence="1">Carbon-phosphorus lyase subunit PhnH</fullName>
    </submittedName>
</protein>
<proteinExistence type="predicted"/>
<dbReference type="AlphaFoldDB" id="A0A916ZH45"/>
<dbReference type="Pfam" id="PF05845">
    <property type="entry name" value="PhnH"/>
    <property type="match status" value="1"/>
</dbReference>
<accession>A0A916ZH45</accession>
<dbReference type="Gene3D" id="3.40.50.11310">
    <property type="entry name" value="Bacterial phosphonate metabolism protein PhnH"/>
    <property type="match status" value="1"/>
</dbReference>
<evidence type="ECO:0000313" key="2">
    <source>
        <dbReference type="Proteomes" id="UP000644699"/>
    </source>
</evidence>
<sequence length="201" mass="21404">MASPDDKDMLRGFRAPVTDAQAVFDRAMRAFSRPGTIVDFGERLGAPAPLEPAAAALLATLADYDTPLWLHEALRGETVRGWIAFQTGAVVMDRPELSRFALVPQGADLPALSSFAIGTATYPDRSTTLILGIAALDGGAPYLLAGPGIETTTRFAPRGLPDTFLADWAINQALFPRGVDVILACGTRALALPRTTQIRRA</sequence>
<dbReference type="Proteomes" id="UP000644699">
    <property type="component" value="Unassembled WGS sequence"/>
</dbReference>
<dbReference type="SUPFAM" id="SSF159709">
    <property type="entry name" value="PhnH-like"/>
    <property type="match status" value="1"/>
</dbReference>
<organism evidence="1 2">
    <name type="scientific">Aureimonas endophytica</name>
    <dbReference type="NCBI Taxonomy" id="2027858"/>
    <lineage>
        <taxon>Bacteria</taxon>
        <taxon>Pseudomonadati</taxon>
        <taxon>Pseudomonadota</taxon>
        <taxon>Alphaproteobacteria</taxon>
        <taxon>Hyphomicrobiales</taxon>
        <taxon>Aurantimonadaceae</taxon>
        <taxon>Aureimonas</taxon>
    </lineage>
</organism>
<dbReference type="RefSeq" id="WP_188907670.1">
    <property type="nucleotide sequence ID" value="NZ_BMIQ01000002.1"/>
</dbReference>
<comment type="caution">
    <text evidence="1">The sequence shown here is derived from an EMBL/GenBank/DDBJ whole genome shotgun (WGS) entry which is preliminary data.</text>
</comment>
<reference evidence="1" key="1">
    <citation type="journal article" date="2014" name="Int. J. Syst. Evol. Microbiol.">
        <title>Complete genome sequence of Corynebacterium casei LMG S-19264T (=DSM 44701T), isolated from a smear-ripened cheese.</title>
        <authorList>
            <consortium name="US DOE Joint Genome Institute (JGI-PGF)"/>
            <person name="Walter F."/>
            <person name="Albersmeier A."/>
            <person name="Kalinowski J."/>
            <person name="Ruckert C."/>
        </authorList>
    </citation>
    <scope>NUCLEOTIDE SEQUENCE</scope>
    <source>
        <strain evidence="1">CGMCC 1.15367</strain>
    </source>
</reference>